<keyword evidence="4 7" id="KW-0472">Membrane</keyword>
<evidence type="ECO:0000259" key="8">
    <source>
        <dbReference type="PROSITE" id="PS51775"/>
    </source>
</evidence>
<feature type="region of interest" description="Disordered" evidence="6">
    <location>
        <begin position="383"/>
        <end position="410"/>
    </location>
</feature>
<feature type="coiled-coil region" evidence="5">
    <location>
        <begin position="727"/>
        <end position="764"/>
    </location>
</feature>
<organism evidence="9 10">
    <name type="scientific">Acacia crassicarpa</name>
    <name type="common">northern wattle</name>
    <dbReference type="NCBI Taxonomy" id="499986"/>
    <lineage>
        <taxon>Eukaryota</taxon>
        <taxon>Viridiplantae</taxon>
        <taxon>Streptophyta</taxon>
        <taxon>Embryophyta</taxon>
        <taxon>Tracheophyta</taxon>
        <taxon>Spermatophyta</taxon>
        <taxon>Magnoliopsida</taxon>
        <taxon>eudicotyledons</taxon>
        <taxon>Gunneridae</taxon>
        <taxon>Pentapetalae</taxon>
        <taxon>rosids</taxon>
        <taxon>fabids</taxon>
        <taxon>Fabales</taxon>
        <taxon>Fabaceae</taxon>
        <taxon>Caesalpinioideae</taxon>
        <taxon>mimosoid clade</taxon>
        <taxon>Acacieae</taxon>
        <taxon>Acacia</taxon>
    </lineage>
</organism>
<sequence length="895" mass="101891">MAANKFATLLHRNNNTVVVTLVYAVLEWVLILLLLLNSLFSYLITKFAKWVGLKPPCLLCSRLDHVLEPESCKSKVVLQSNDVVCEAHAAEISKMGFCSMHGKMAETQSMCEDCLVSIRGMAFVSWFSEKSEKCSCCDKSLRTTFTSKETLIVEASDDDDEDDEEEDGDGDRECDHQILFDVESFILREVAEDRSNSSVSKDAEKLDDKEEEEDLLVIITETDQIRESQNLVHRFSESCVWEGDRSFDCISMHFETNVDDRDQRVIPVELIDSFTSANFEACYKSEQDLVKEDQKVETLACELKKHMVLEEEEDEEGLKNGGDNADESAMEKQQDDGGDEQALECTQEDESSSSEDDAEVQNAFDEFLAQNNICRSKSLSCGEENNLETTPEEADDAQENLPQSEEPSCSCECIEEYESLTSDDDAQVPDAFDEFIAQNNLGLVETGANANEDAEQSLVEEDHEETSHNHPSKSSEEEEEEEDKLPETPTSADGLHYLHRKLMLYEKTESGVAEDSVDGSEIENGDSLSTNEQLKTALKSERKALSALYQELEEERSASAIAANQTMAMITRLQEEKAATQMEALQYQRMMEEQAEYDQEALQLLNDLMVKREREKKELEKELEEYKQKVMDYEAKEKLRVLRRMKNNNNGSDRSRESSSSSPPSLGEEEEEDTEKQSIDLNCEPREEEEEEDNNNINRTTSIDTVSSLEEMTMDYVKHMNALDSSLAEFEEEKLSILDQLKGLEEKLITLGDKEQLLDDLNQNCFFSNPEEEEEEENQCQYSPRMPMVSLAKRLLPFLDAEEDETEEEESYPCVDPTYESTNMKVSMEEEVDHVYEKLQALENDTEFLSNCMGSSTEEGDQKGMDILQDILKHLRDLKAVELRLNQLGDDDPLR</sequence>
<dbReference type="PANTHER" id="PTHR31448:SF34">
    <property type="entry name" value="MYOSIN-BINDING PROTEIN 3"/>
    <property type="match status" value="1"/>
</dbReference>
<feature type="region of interest" description="Disordered" evidence="6">
    <location>
        <begin position="645"/>
        <end position="705"/>
    </location>
</feature>
<dbReference type="InterPro" id="IPR007656">
    <property type="entry name" value="GTD-bd"/>
</dbReference>
<proteinExistence type="predicted"/>
<evidence type="ECO:0000256" key="3">
    <source>
        <dbReference type="ARBA" id="ARBA00022989"/>
    </source>
</evidence>
<feature type="region of interest" description="Disordered" evidence="6">
    <location>
        <begin position="509"/>
        <end position="529"/>
    </location>
</feature>
<accession>A0AAE1MTW4</accession>
<dbReference type="Pfam" id="PF04576">
    <property type="entry name" value="Zein-binding"/>
    <property type="match status" value="1"/>
</dbReference>
<keyword evidence="2 7" id="KW-0812">Transmembrane</keyword>
<name>A0AAE1MTW4_9FABA</name>
<reference evidence="9" key="1">
    <citation type="submission" date="2023-10" db="EMBL/GenBank/DDBJ databases">
        <title>Chromosome-level genome of the transformable northern wattle, Acacia crassicarpa.</title>
        <authorList>
            <person name="Massaro I."/>
            <person name="Sinha N.R."/>
            <person name="Poethig S."/>
            <person name="Leichty A.R."/>
        </authorList>
    </citation>
    <scope>NUCLEOTIDE SEQUENCE</scope>
    <source>
        <strain evidence="9">Acra3RX</strain>
        <tissue evidence="9">Leaf</tissue>
    </source>
</reference>
<dbReference type="InterPro" id="IPR039306">
    <property type="entry name" value="MYOB"/>
</dbReference>
<feature type="compositionally biased region" description="Acidic residues" evidence="6">
    <location>
        <begin position="452"/>
        <end position="464"/>
    </location>
</feature>
<feature type="coiled-coil region" evidence="5">
    <location>
        <begin position="531"/>
        <end position="636"/>
    </location>
</feature>
<feature type="compositionally biased region" description="Acidic residues" evidence="6">
    <location>
        <begin position="336"/>
        <end position="359"/>
    </location>
</feature>
<dbReference type="PANTHER" id="PTHR31448">
    <property type="entry name" value="MYOSIN-BINDING PROTEIN 2"/>
    <property type="match status" value="1"/>
</dbReference>
<gene>
    <name evidence="9" type="ORF">QN277_015920</name>
</gene>
<comment type="caution">
    <text evidence="9">The sequence shown here is derived from an EMBL/GenBank/DDBJ whole genome shotgun (WGS) entry which is preliminary data.</text>
</comment>
<keyword evidence="10" id="KW-1185">Reference proteome</keyword>
<feature type="region of interest" description="Disordered" evidence="6">
    <location>
        <begin position="443"/>
        <end position="496"/>
    </location>
</feature>
<dbReference type="Proteomes" id="UP001293593">
    <property type="component" value="Unassembled WGS sequence"/>
</dbReference>
<feature type="transmembrane region" description="Helical" evidence="7">
    <location>
        <begin position="20"/>
        <end position="44"/>
    </location>
</feature>
<feature type="compositionally biased region" description="Acidic residues" evidence="6">
    <location>
        <begin position="515"/>
        <end position="524"/>
    </location>
</feature>
<dbReference type="GO" id="GO:0016020">
    <property type="term" value="C:membrane"/>
    <property type="evidence" value="ECO:0007669"/>
    <property type="project" value="UniProtKB-SubCell"/>
</dbReference>
<comment type="subcellular location">
    <subcellularLocation>
        <location evidence="1">Membrane</location>
        <topology evidence="1">Single-pass membrane protein</topology>
    </subcellularLocation>
</comment>
<evidence type="ECO:0000256" key="4">
    <source>
        <dbReference type="ARBA" id="ARBA00023136"/>
    </source>
</evidence>
<dbReference type="AlphaFoldDB" id="A0AAE1MTW4"/>
<protein>
    <recommendedName>
        <fullName evidence="8">GTD-binding domain-containing protein</fullName>
    </recommendedName>
</protein>
<dbReference type="GO" id="GO:0080115">
    <property type="term" value="F:myosin XI tail binding"/>
    <property type="evidence" value="ECO:0007669"/>
    <property type="project" value="UniProtKB-ARBA"/>
</dbReference>
<evidence type="ECO:0000256" key="2">
    <source>
        <dbReference type="ARBA" id="ARBA00022692"/>
    </source>
</evidence>
<evidence type="ECO:0000313" key="10">
    <source>
        <dbReference type="Proteomes" id="UP001293593"/>
    </source>
</evidence>
<feature type="region of interest" description="Disordered" evidence="6">
    <location>
        <begin position="153"/>
        <end position="173"/>
    </location>
</feature>
<evidence type="ECO:0000256" key="1">
    <source>
        <dbReference type="ARBA" id="ARBA00004167"/>
    </source>
</evidence>
<dbReference type="PROSITE" id="PS51775">
    <property type="entry name" value="GTD_BINDING"/>
    <property type="match status" value="1"/>
</dbReference>
<evidence type="ECO:0000313" key="9">
    <source>
        <dbReference type="EMBL" id="KAK4278019.1"/>
    </source>
</evidence>
<dbReference type="EMBL" id="JAWXYG010000003">
    <property type="protein sequence ID" value="KAK4278019.1"/>
    <property type="molecule type" value="Genomic_DNA"/>
</dbReference>
<evidence type="ECO:0000256" key="6">
    <source>
        <dbReference type="SAM" id="MobiDB-lite"/>
    </source>
</evidence>
<feature type="compositionally biased region" description="Acidic residues" evidence="6">
    <location>
        <begin position="155"/>
        <end position="170"/>
    </location>
</feature>
<evidence type="ECO:0000256" key="5">
    <source>
        <dbReference type="SAM" id="Coils"/>
    </source>
</evidence>
<evidence type="ECO:0000256" key="7">
    <source>
        <dbReference type="SAM" id="Phobius"/>
    </source>
</evidence>
<feature type="region of interest" description="Disordered" evidence="6">
    <location>
        <begin position="311"/>
        <end position="364"/>
    </location>
</feature>
<keyword evidence="5" id="KW-0175">Coiled coil</keyword>
<keyword evidence="3 7" id="KW-1133">Transmembrane helix</keyword>
<feature type="domain" description="GTD-binding" evidence="8">
    <location>
        <begin position="529"/>
        <end position="627"/>
    </location>
</feature>